<evidence type="ECO:0000313" key="2">
    <source>
        <dbReference type="EMBL" id="RRT64874.1"/>
    </source>
</evidence>
<comment type="caution">
    <text evidence="2">The sequence shown here is derived from an EMBL/GenBank/DDBJ whole genome shotgun (WGS) entry which is preliminary data.</text>
</comment>
<dbReference type="AlphaFoldDB" id="A0A426ZLS4"/>
<organism evidence="2 3">
    <name type="scientific">Ensete ventricosum</name>
    <name type="common">Abyssinian banana</name>
    <name type="synonym">Musa ensete</name>
    <dbReference type="NCBI Taxonomy" id="4639"/>
    <lineage>
        <taxon>Eukaryota</taxon>
        <taxon>Viridiplantae</taxon>
        <taxon>Streptophyta</taxon>
        <taxon>Embryophyta</taxon>
        <taxon>Tracheophyta</taxon>
        <taxon>Spermatophyta</taxon>
        <taxon>Magnoliopsida</taxon>
        <taxon>Liliopsida</taxon>
        <taxon>Zingiberales</taxon>
        <taxon>Musaceae</taxon>
        <taxon>Ensete</taxon>
    </lineage>
</organism>
<feature type="region of interest" description="Disordered" evidence="1">
    <location>
        <begin position="1"/>
        <end position="41"/>
    </location>
</feature>
<name>A0A426ZLS4_ENSVE</name>
<evidence type="ECO:0000256" key="1">
    <source>
        <dbReference type="SAM" id="MobiDB-lite"/>
    </source>
</evidence>
<sequence length="156" mass="16838">MVGCGQPTGAATTGNAMPARGPAAVRPQGTAANRGSVDRPLAGRLLAGKGNRRLRRGSGDDDVEGARGKLGFFFYLKDYFAPLNLENFENCPRVQNSEKALNNSENFEDCSLVQNYENIHDNSESMMTKSTITRHGVENTLVNGTHDVVAGDHVAW</sequence>
<evidence type="ECO:0000313" key="3">
    <source>
        <dbReference type="Proteomes" id="UP000287651"/>
    </source>
</evidence>
<accession>A0A426ZLS4</accession>
<proteinExistence type="predicted"/>
<dbReference type="Proteomes" id="UP000287651">
    <property type="component" value="Unassembled WGS sequence"/>
</dbReference>
<dbReference type="EMBL" id="AMZH03006021">
    <property type="protein sequence ID" value="RRT64874.1"/>
    <property type="molecule type" value="Genomic_DNA"/>
</dbReference>
<feature type="region of interest" description="Disordered" evidence="1">
    <location>
        <begin position="47"/>
        <end position="66"/>
    </location>
</feature>
<reference evidence="2 3" key="1">
    <citation type="journal article" date="2014" name="Agronomy (Basel)">
        <title>A Draft Genome Sequence for Ensete ventricosum, the Drought-Tolerant Tree Against Hunger.</title>
        <authorList>
            <person name="Harrison J."/>
            <person name="Moore K.A."/>
            <person name="Paszkiewicz K."/>
            <person name="Jones T."/>
            <person name="Grant M."/>
            <person name="Ambacheew D."/>
            <person name="Muzemil S."/>
            <person name="Studholme D.J."/>
        </authorList>
    </citation>
    <scope>NUCLEOTIDE SEQUENCE [LARGE SCALE GENOMIC DNA]</scope>
</reference>
<protein>
    <submittedName>
        <fullName evidence="2">Uncharacterized protein</fullName>
    </submittedName>
</protein>
<gene>
    <name evidence="2" type="ORF">B296_00016480</name>
</gene>